<dbReference type="SUPFAM" id="SSF81296">
    <property type="entry name" value="E set domains"/>
    <property type="match status" value="1"/>
</dbReference>
<evidence type="ECO:0000256" key="3">
    <source>
        <dbReference type="ARBA" id="ARBA00017526"/>
    </source>
</evidence>
<keyword evidence="4 7" id="KW-0813">Transport</keyword>
<feature type="domain" description="Exocyst complex component EXOC2/Sec5 N-terminal" evidence="10">
    <location>
        <begin position="128"/>
        <end position="902"/>
    </location>
</feature>
<dbReference type="PANTHER" id="PTHR13043">
    <property type="entry name" value="EXOCYST COMPLEX COMPONENT SEC5"/>
    <property type="match status" value="1"/>
</dbReference>
<evidence type="ECO:0000259" key="10">
    <source>
        <dbReference type="Pfam" id="PF15469"/>
    </source>
</evidence>
<dbReference type="GO" id="GO:0000145">
    <property type="term" value="C:exocyst"/>
    <property type="evidence" value="ECO:0007669"/>
    <property type="project" value="UniProtKB-UniRule"/>
</dbReference>
<dbReference type="InterPro" id="IPR014756">
    <property type="entry name" value="Ig_E-set"/>
</dbReference>
<reference evidence="11 12" key="1">
    <citation type="journal article" date="2023" name="Arcadia Sci">
        <title>De novo assembly of a long-read Amblyomma americanum tick genome.</title>
        <authorList>
            <person name="Chou S."/>
            <person name="Poskanzer K.E."/>
            <person name="Rollins M."/>
            <person name="Thuy-Boun P.S."/>
        </authorList>
    </citation>
    <scope>NUCLEOTIDE SEQUENCE [LARGE SCALE GENOMIC DNA]</scope>
    <source>
        <strain evidence="11">F_SG_1</strain>
        <tissue evidence="11">Salivary glands</tissue>
    </source>
</reference>
<dbReference type="InterPro" id="IPR039481">
    <property type="entry name" value="EXOC2/Sec5_N_dom"/>
</dbReference>
<dbReference type="GO" id="GO:0006887">
    <property type="term" value="P:exocytosis"/>
    <property type="evidence" value="ECO:0007669"/>
    <property type="project" value="UniProtKB-KW"/>
</dbReference>
<sequence length="910" mass="102994">MAEPPKVTGLSPLEGPPGTKVTIRGENLGLDQNDLLNVTICGVDCSMYSEWKSSSKIVTRTRVCTGRGEVLVTTRSGGVGTCTVNFRGILEVIGPTVESAIWVDESHMFSDVFGRKGHPTSPTQLHPEDPLGISDESVKRFPEEELRQLFPEGSGNLLSENFNPTWYLLENYNSTSFNDLKAGLQSLKRKVGQMQEGPSSFLKSNVNAIVICLDVLHDLQKAMEKDKQEMGADLTEKLFEAVTRSKNEAENIFESILARKDQADSTRNALGILQKFRFLFNLPVTIEKNIQKGDYDIVINDYNRAKSLFQNTEVAVFRRVFNDVEQRVQRFRNALMDNLKQLPMPVDEQKRLIRYLISLEVPGSPACDAIRHNYSWLFDSVMACKKRHLTMLAIDEEYEQFGKSGDESQPKQVLFVEEVTELFQKHLPDFWKLGQAYFAGDLFVLENVSVNPKDEKDFKDMLGRLVAKLCWEVRLALLPPTHRSLVGSGLGQESDGGKCNMWPVHTQGERLGPWLPQCLRSIRQCYLSLLKLEIPEENTAQIQQLIFDLRVHSMTCLFGQASEDVRNLLKSEVWRLEQDDRCGGTTQLPLMFENRVIETLQLVRENILVSGPKEMEVFEQINVQGAIKQLAQGVLLAFVETLEKCALSPDRLSPMIDSIGGPVSLSRSPVEVTPSSQRAKGWKQKREDSLTTPPLEKRLLIVLSNCSFTSRVVIPRLQESFKRHGYPDMSPVIKIAQSRLVDLDNKLFLKLLEAKCDPIVGAIEPSMYAGAFDWKRCPEPIGVSPYIKEVLMNLIEVHAEVYTISPPLVGRIMTPLAQSVAEEIARIYECTEKFTKYGNMQATLDLRALEEAVDFYRNQSTGNYFMICRSKLDPFGNTREKELVDQLLQKFRTQMKLQLLCFKEDVVVSV</sequence>
<dbReference type="CDD" id="cd00603">
    <property type="entry name" value="IPT_PCSR"/>
    <property type="match status" value="1"/>
</dbReference>
<name>A0AAQ4E3Q5_AMBAM</name>
<feature type="domain" description="IPT/TIG" evidence="9">
    <location>
        <begin position="5"/>
        <end position="78"/>
    </location>
</feature>
<protein>
    <recommendedName>
        <fullName evidence="3 7">Exocyst complex component 2</fullName>
    </recommendedName>
</protein>
<comment type="similarity">
    <text evidence="2 7">Belongs to the SEC5 family.</text>
</comment>
<evidence type="ECO:0000256" key="2">
    <source>
        <dbReference type="ARBA" id="ARBA00010578"/>
    </source>
</evidence>
<dbReference type="EMBL" id="JARKHS020022744">
    <property type="protein sequence ID" value="KAK8769331.1"/>
    <property type="molecule type" value="Genomic_DNA"/>
</dbReference>
<evidence type="ECO:0000313" key="11">
    <source>
        <dbReference type="EMBL" id="KAK8769331.1"/>
    </source>
</evidence>
<dbReference type="Pfam" id="PF01833">
    <property type="entry name" value="TIG"/>
    <property type="match status" value="1"/>
</dbReference>
<evidence type="ECO:0000313" key="12">
    <source>
        <dbReference type="Proteomes" id="UP001321473"/>
    </source>
</evidence>
<comment type="caution">
    <text evidence="11">The sequence shown here is derived from an EMBL/GenBank/DDBJ whole genome shotgun (WGS) entry which is preliminary data.</text>
</comment>
<dbReference type="GO" id="GO:0006893">
    <property type="term" value="P:Golgi to plasma membrane transport"/>
    <property type="evidence" value="ECO:0007669"/>
    <property type="project" value="UniProtKB-UniRule"/>
</dbReference>
<dbReference type="Proteomes" id="UP001321473">
    <property type="component" value="Unassembled WGS sequence"/>
</dbReference>
<evidence type="ECO:0000256" key="8">
    <source>
        <dbReference type="SAM" id="MobiDB-lite"/>
    </source>
</evidence>
<accession>A0AAQ4E3Q5</accession>
<dbReference type="AlphaFoldDB" id="A0AAQ4E3Q5"/>
<gene>
    <name evidence="11" type="ORF">V5799_014204</name>
</gene>
<evidence type="ECO:0000259" key="9">
    <source>
        <dbReference type="Pfam" id="PF01833"/>
    </source>
</evidence>
<comment type="subunit">
    <text evidence="7">Component of the exocyst complex.</text>
</comment>
<comment type="function">
    <text evidence="1 7">Component of the exocyst complex involved in the docking of exocytic vesicles with fusion sites on the plasma membrane.</text>
</comment>
<evidence type="ECO:0000256" key="7">
    <source>
        <dbReference type="RuleBase" id="RU365069"/>
    </source>
</evidence>
<dbReference type="Gene3D" id="2.60.40.10">
    <property type="entry name" value="Immunoglobulins"/>
    <property type="match status" value="1"/>
</dbReference>
<feature type="region of interest" description="Disordered" evidence="8">
    <location>
        <begin position="667"/>
        <end position="688"/>
    </location>
</feature>
<proteinExistence type="inferred from homology"/>
<dbReference type="Pfam" id="PF15469">
    <property type="entry name" value="Sec5"/>
    <property type="match status" value="1"/>
</dbReference>
<dbReference type="InterPro" id="IPR002909">
    <property type="entry name" value="IPT_dom"/>
</dbReference>
<dbReference type="GO" id="GO:0015031">
    <property type="term" value="P:protein transport"/>
    <property type="evidence" value="ECO:0007669"/>
    <property type="project" value="UniProtKB-KW"/>
</dbReference>
<evidence type="ECO:0000256" key="5">
    <source>
        <dbReference type="ARBA" id="ARBA00022483"/>
    </source>
</evidence>
<evidence type="ECO:0000256" key="1">
    <source>
        <dbReference type="ARBA" id="ARBA00002660"/>
    </source>
</evidence>
<dbReference type="InterPro" id="IPR029175">
    <property type="entry name" value="EXOC2/Sec5"/>
</dbReference>
<keyword evidence="12" id="KW-1185">Reference proteome</keyword>
<dbReference type="FunFam" id="2.60.40.10:FF:000196">
    <property type="entry name" value="Exocyst complex component 2"/>
    <property type="match status" value="1"/>
</dbReference>
<evidence type="ECO:0000256" key="6">
    <source>
        <dbReference type="ARBA" id="ARBA00022927"/>
    </source>
</evidence>
<dbReference type="PANTHER" id="PTHR13043:SF1">
    <property type="entry name" value="EXOCYST COMPLEX COMPONENT 2"/>
    <property type="match status" value="1"/>
</dbReference>
<organism evidence="11 12">
    <name type="scientific">Amblyomma americanum</name>
    <name type="common">Lone star tick</name>
    <dbReference type="NCBI Taxonomy" id="6943"/>
    <lineage>
        <taxon>Eukaryota</taxon>
        <taxon>Metazoa</taxon>
        <taxon>Ecdysozoa</taxon>
        <taxon>Arthropoda</taxon>
        <taxon>Chelicerata</taxon>
        <taxon>Arachnida</taxon>
        <taxon>Acari</taxon>
        <taxon>Parasitiformes</taxon>
        <taxon>Ixodida</taxon>
        <taxon>Ixodoidea</taxon>
        <taxon>Ixodidae</taxon>
        <taxon>Amblyomminae</taxon>
        <taxon>Amblyomma</taxon>
    </lineage>
</organism>
<dbReference type="InterPro" id="IPR013783">
    <property type="entry name" value="Ig-like_fold"/>
</dbReference>
<keyword evidence="5 7" id="KW-0268">Exocytosis</keyword>
<evidence type="ECO:0000256" key="4">
    <source>
        <dbReference type="ARBA" id="ARBA00022448"/>
    </source>
</evidence>
<keyword evidence="6 7" id="KW-0653">Protein transport</keyword>